<reference evidence="3" key="1">
    <citation type="submission" date="2016-10" db="EMBL/GenBank/DDBJ databases">
        <authorList>
            <person name="Varghese N."/>
            <person name="Submissions S."/>
        </authorList>
    </citation>
    <scope>NUCLEOTIDE SEQUENCE [LARGE SCALE GENOMIC DNA]</scope>
    <source>
        <strain evidence="3">P18</strain>
    </source>
</reference>
<dbReference type="EMBL" id="FOXO01000010">
    <property type="protein sequence ID" value="SFP87222.1"/>
    <property type="molecule type" value="Genomic_DNA"/>
</dbReference>
<dbReference type="InterPro" id="IPR025641">
    <property type="entry name" value="DUF4340"/>
</dbReference>
<dbReference type="RefSeq" id="WP_074886968.1">
    <property type="nucleotide sequence ID" value="NZ_FOXO01000010.1"/>
</dbReference>
<protein>
    <recommendedName>
        <fullName evidence="1">DUF4340 domain-containing protein</fullName>
    </recommendedName>
</protein>
<dbReference type="AlphaFoldDB" id="A0A1I5TVW6"/>
<feature type="domain" description="DUF4340" evidence="1">
    <location>
        <begin position="70"/>
        <end position="180"/>
    </location>
</feature>
<dbReference type="Pfam" id="PF14238">
    <property type="entry name" value="DUF4340"/>
    <property type="match status" value="1"/>
</dbReference>
<gene>
    <name evidence="2" type="ORF">SAMN04487928_11056</name>
</gene>
<evidence type="ECO:0000259" key="1">
    <source>
        <dbReference type="Pfam" id="PF14238"/>
    </source>
</evidence>
<name>A0A1I5TVW6_9FIRM</name>
<sequence>MKRKKTLIILCALLVLIIGGIVIVNAVEKHVESISTIDEVVYASDAESLTEIKWTFEDKTLDFIKTDDVWTYSGDDSFPVDQEEISYLIENFAEVHASFIIEDVEDYSQYGLDDPEAEITFVTSDGETTLSCGTFSTMDSKRYISINGGTVYLIDDDIEEYLSSEKDDYLDNDEIPYYQQIESVELTGDSNLSLIYEEDATYDYTTSYNYYLKDGDTYLPLSDSFVTSFLGYFTHITFSDYVTYCVTDEELSNWGFDAPSLTIHVKGYGYDTDFTDDNDLGEEEDHYLYFKKIDDETIYLRVDESQIIYSYTAEDYETLTGYDYESLRPTAVVDISASQVQTITASIDSDQYIIDAETIDDIVTYTVNGYEIEGSTIVSDITSLSVKEFDSTNASGTEEFSVTIVLNDEANTSLAISLYRVDGDSCLVTLNGETLGLVDRSQMSTLKEDFITTMLNLGKESTDEANQEISD</sequence>
<evidence type="ECO:0000313" key="2">
    <source>
        <dbReference type="EMBL" id="SFP87222.1"/>
    </source>
</evidence>
<proteinExistence type="predicted"/>
<organism evidence="2 3">
    <name type="scientific">Butyrivibrio proteoclasticus</name>
    <dbReference type="NCBI Taxonomy" id="43305"/>
    <lineage>
        <taxon>Bacteria</taxon>
        <taxon>Bacillati</taxon>
        <taxon>Bacillota</taxon>
        <taxon>Clostridia</taxon>
        <taxon>Lachnospirales</taxon>
        <taxon>Lachnospiraceae</taxon>
        <taxon>Butyrivibrio</taxon>
    </lineage>
</organism>
<accession>A0A1I5TVW6</accession>
<keyword evidence="3" id="KW-1185">Reference proteome</keyword>
<dbReference type="Proteomes" id="UP000182624">
    <property type="component" value="Unassembled WGS sequence"/>
</dbReference>
<evidence type="ECO:0000313" key="3">
    <source>
        <dbReference type="Proteomes" id="UP000182624"/>
    </source>
</evidence>